<accession>A0A133USA0</accession>
<dbReference type="AlphaFoldDB" id="A0A133USA0"/>
<evidence type="ECO:0000313" key="2">
    <source>
        <dbReference type="Proteomes" id="UP000070463"/>
    </source>
</evidence>
<gene>
    <name evidence="1" type="ORF">AKJ37_04010</name>
</gene>
<proteinExistence type="predicted"/>
<sequence length="78" mass="9249">MKNPVQLMKREAHLLIRKKEFRKIVRKVLDRGEEREAGNFFDQKMLLSRLRLPTRGINSTLNGGLTFSPKRRTLPRLF</sequence>
<protein>
    <submittedName>
        <fullName evidence="1">Uncharacterized protein</fullName>
    </submittedName>
</protein>
<dbReference type="Proteomes" id="UP000070463">
    <property type="component" value="Unassembled WGS sequence"/>
</dbReference>
<comment type="caution">
    <text evidence="1">The sequence shown here is derived from an EMBL/GenBank/DDBJ whole genome shotgun (WGS) entry which is preliminary data.</text>
</comment>
<evidence type="ECO:0000313" key="1">
    <source>
        <dbReference type="EMBL" id="KXA96986.1"/>
    </source>
</evidence>
<reference evidence="1 2" key="1">
    <citation type="journal article" date="2016" name="Sci. Rep.">
        <title>Metabolic traits of an uncultured archaeal lineage -MSBL1- from brine pools of the Red Sea.</title>
        <authorList>
            <person name="Mwirichia R."/>
            <person name="Alam I."/>
            <person name="Rashid M."/>
            <person name="Vinu M."/>
            <person name="Ba-Alawi W."/>
            <person name="Anthony Kamau A."/>
            <person name="Kamanda Ngugi D."/>
            <person name="Goker M."/>
            <person name="Klenk H.P."/>
            <person name="Bajic V."/>
            <person name="Stingl U."/>
        </authorList>
    </citation>
    <scope>NUCLEOTIDE SEQUENCE [LARGE SCALE GENOMIC DNA]</scope>
    <source>
        <strain evidence="1">SCGC-AAA259I09</strain>
    </source>
</reference>
<organism evidence="1 2">
    <name type="scientific">candidate division MSBL1 archaeon SCGC-AAA259I09</name>
    <dbReference type="NCBI Taxonomy" id="1698267"/>
    <lineage>
        <taxon>Archaea</taxon>
        <taxon>Methanobacteriati</taxon>
        <taxon>Methanobacteriota</taxon>
        <taxon>candidate division MSBL1</taxon>
    </lineage>
</organism>
<name>A0A133USA0_9EURY</name>
<dbReference type="EMBL" id="LHXR01000050">
    <property type="protein sequence ID" value="KXA96986.1"/>
    <property type="molecule type" value="Genomic_DNA"/>
</dbReference>
<keyword evidence="2" id="KW-1185">Reference proteome</keyword>